<keyword evidence="1" id="KW-0472">Membrane</keyword>
<name>A0A3B0V8D9_9ZZZZ</name>
<organism evidence="2">
    <name type="scientific">hydrothermal vent metagenome</name>
    <dbReference type="NCBI Taxonomy" id="652676"/>
    <lineage>
        <taxon>unclassified sequences</taxon>
        <taxon>metagenomes</taxon>
        <taxon>ecological metagenomes</taxon>
    </lineage>
</organism>
<gene>
    <name evidence="2" type="ORF">MNBD_CHLOROFLEXI01-634</name>
</gene>
<dbReference type="GO" id="GO:0008137">
    <property type="term" value="F:NADH dehydrogenase (ubiquinone) activity"/>
    <property type="evidence" value="ECO:0007669"/>
    <property type="project" value="InterPro"/>
</dbReference>
<dbReference type="Gene3D" id="1.20.120.1200">
    <property type="entry name" value="NADH-ubiquinone/plastoquinone oxidoreductase chain 6, subunit NuoJ"/>
    <property type="match status" value="1"/>
</dbReference>
<feature type="transmembrane region" description="Helical" evidence="1">
    <location>
        <begin position="141"/>
        <end position="166"/>
    </location>
</feature>
<keyword evidence="2" id="KW-0560">Oxidoreductase</keyword>
<feature type="transmembrane region" description="Helical" evidence="1">
    <location>
        <begin position="100"/>
        <end position="121"/>
    </location>
</feature>
<dbReference type="PANTHER" id="PTHR33269">
    <property type="entry name" value="NADH-UBIQUINONE OXIDOREDUCTASE CHAIN 6"/>
    <property type="match status" value="1"/>
</dbReference>
<keyword evidence="2" id="KW-0830">Ubiquinone</keyword>
<dbReference type="Pfam" id="PF00499">
    <property type="entry name" value="Oxidored_q3"/>
    <property type="match status" value="1"/>
</dbReference>
<proteinExistence type="predicted"/>
<dbReference type="PANTHER" id="PTHR33269:SF19">
    <property type="entry name" value="NADH-QUINONE OXIDOREDUCTASE SUBUNIT J"/>
    <property type="match status" value="1"/>
</dbReference>
<keyword evidence="1" id="KW-1133">Transmembrane helix</keyword>
<dbReference type="EC" id="1.6.5.3" evidence="2"/>
<evidence type="ECO:0000313" key="2">
    <source>
        <dbReference type="EMBL" id="VAW33149.1"/>
    </source>
</evidence>
<feature type="transmembrane region" description="Helical" evidence="1">
    <location>
        <begin position="34"/>
        <end position="51"/>
    </location>
</feature>
<dbReference type="EMBL" id="UOEU01000423">
    <property type="protein sequence ID" value="VAW33149.1"/>
    <property type="molecule type" value="Genomic_DNA"/>
</dbReference>
<keyword evidence="1" id="KW-0812">Transmembrane</keyword>
<sequence>MGSGSVVILFILMALVSVTAAVMMLRSHNAVHSALWLVLNFTAIAVLYILLNAPFIAMVQITVYAGAIMVLFLFVIMLLGAEQLQGMTGAQGGERIHQGVALVLVVMLLTGFVILLTQGGVGSGGETAVIDSSPAALGLRLFEAYVLPFEVTGILLLTAIIGVAVFSGKKKKET</sequence>
<dbReference type="AlphaFoldDB" id="A0A3B0V8D9"/>
<dbReference type="GO" id="GO:0016491">
    <property type="term" value="F:oxidoreductase activity"/>
    <property type="evidence" value="ECO:0007669"/>
    <property type="project" value="UniProtKB-KW"/>
</dbReference>
<accession>A0A3B0V8D9</accession>
<dbReference type="InterPro" id="IPR042106">
    <property type="entry name" value="Nuo/plastoQ_OxRdtase_6_NuoJ"/>
</dbReference>
<dbReference type="InterPro" id="IPR001457">
    <property type="entry name" value="NADH_UbQ/plastoQ_OxRdtase_su6"/>
</dbReference>
<feature type="transmembrane region" description="Helical" evidence="1">
    <location>
        <begin position="6"/>
        <end position="25"/>
    </location>
</feature>
<evidence type="ECO:0000256" key="1">
    <source>
        <dbReference type="SAM" id="Phobius"/>
    </source>
</evidence>
<feature type="transmembrane region" description="Helical" evidence="1">
    <location>
        <begin position="57"/>
        <end position="79"/>
    </location>
</feature>
<protein>
    <submittedName>
        <fullName evidence="2">NADH-ubiquinone oxidoreductase chain J</fullName>
        <ecNumber evidence="2">1.6.5.3</ecNumber>
    </submittedName>
</protein>
<reference evidence="2" key="1">
    <citation type="submission" date="2018-06" db="EMBL/GenBank/DDBJ databases">
        <authorList>
            <person name="Zhirakovskaya E."/>
        </authorList>
    </citation>
    <scope>NUCLEOTIDE SEQUENCE</scope>
</reference>